<dbReference type="GO" id="GO:0004644">
    <property type="term" value="F:phosphoribosylglycinamide formyltransferase activity"/>
    <property type="evidence" value="ECO:0007669"/>
    <property type="project" value="UniProtKB-UniRule"/>
</dbReference>
<evidence type="ECO:0000259" key="7">
    <source>
        <dbReference type="Pfam" id="PF00551"/>
    </source>
</evidence>
<feature type="domain" description="Formyl transferase N-terminal" evidence="7">
    <location>
        <begin position="4"/>
        <end position="181"/>
    </location>
</feature>
<dbReference type="CDD" id="cd08645">
    <property type="entry name" value="FMT_core_GART"/>
    <property type="match status" value="1"/>
</dbReference>
<reference evidence="9" key="1">
    <citation type="submission" date="2019-12" db="EMBL/GenBank/DDBJ databases">
        <title>Complete genome of Terracaulis silvestris 0127_4.</title>
        <authorList>
            <person name="Vieira S."/>
            <person name="Riedel T."/>
            <person name="Sproer C."/>
            <person name="Pascual J."/>
            <person name="Boedeker C."/>
            <person name="Overmann J."/>
        </authorList>
    </citation>
    <scope>NUCLEOTIDE SEQUENCE [LARGE SCALE GENOMIC DNA]</scope>
    <source>
        <strain evidence="9">0127_4</strain>
    </source>
</reference>
<dbReference type="UniPathway" id="UPA00074">
    <property type="reaction ID" value="UER00126"/>
</dbReference>
<dbReference type="PROSITE" id="PS00373">
    <property type="entry name" value="GART"/>
    <property type="match status" value="1"/>
</dbReference>
<name>A0A6I6MJJ2_9CAUL</name>
<comment type="catalytic activity">
    <reaction evidence="5 6">
        <text>N(1)-(5-phospho-beta-D-ribosyl)glycinamide + (6R)-10-formyltetrahydrofolate = N(2)-formyl-N(1)-(5-phospho-beta-D-ribosyl)glycinamide + (6S)-5,6,7,8-tetrahydrofolate + H(+)</text>
        <dbReference type="Rhea" id="RHEA:15053"/>
        <dbReference type="ChEBI" id="CHEBI:15378"/>
        <dbReference type="ChEBI" id="CHEBI:57453"/>
        <dbReference type="ChEBI" id="CHEBI:143788"/>
        <dbReference type="ChEBI" id="CHEBI:147286"/>
        <dbReference type="ChEBI" id="CHEBI:195366"/>
        <dbReference type="EC" id="2.1.2.2"/>
    </reaction>
</comment>
<dbReference type="InterPro" id="IPR036477">
    <property type="entry name" value="Formyl_transf_N_sf"/>
</dbReference>
<feature type="site" description="Raises pKa of active site His" evidence="6">
    <location>
        <position position="145"/>
    </location>
</feature>
<dbReference type="AlphaFoldDB" id="A0A6I6MJJ2"/>
<dbReference type="GO" id="GO:0006189">
    <property type="term" value="P:'de novo' IMP biosynthetic process"/>
    <property type="evidence" value="ECO:0007669"/>
    <property type="project" value="UniProtKB-UniRule"/>
</dbReference>
<dbReference type="SUPFAM" id="SSF53328">
    <property type="entry name" value="Formyltransferase"/>
    <property type="match status" value="1"/>
</dbReference>
<feature type="binding site" evidence="6">
    <location>
        <position position="65"/>
    </location>
    <ligand>
        <name>(6R)-10-formyltetrahydrofolate</name>
        <dbReference type="ChEBI" id="CHEBI:195366"/>
    </ligand>
</feature>
<comment type="similarity">
    <text evidence="4 6">Belongs to the GART family.</text>
</comment>
<dbReference type="Proteomes" id="UP000431269">
    <property type="component" value="Chromosome"/>
</dbReference>
<dbReference type="GO" id="GO:0005829">
    <property type="term" value="C:cytosol"/>
    <property type="evidence" value="ECO:0007669"/>
    <property type="project" value="TreeGrafter"/>
</dbReference>
<feature type="binding site" evidence="6">
    <location>
        <position position="107"/>
    </location>
    <ligand>
        <name>(6R)-10-formyltetrahydrofolate</name>
        <dbReference type="ChEBI" id="CHEBI:195366"/>
    </ligand>
</feature>
<comment type="pathway">
    <text evidence="1 6">Purine metabolism; IMP biosynthesis via de novo pathway; N(2)-formyl-N(1)-(5-phospho-D-ribosyl)glycinamide from N(1)-(5-phospho-D-ribosyl)glycinamide (10-formyl THF route): step 1/1.</text>
</comment>
<evidence type="ECO:0000256" key="4">
    <source>
        <dbReference type="ARBA" id="ARBA00038440"/>
    </source>
</evidence>
<evidence type="ECO:0000313" key="9">
    <source>
        <dbReference type="Proteomes" id="UP000431269"/>
    </source>
</evidence>
<sequence>MTKKRVAVLISGRGSNLQALLDAEQNAYEIALVISNVPNAGGLDRARAANIEALELDHKPFGKDREAFERDLNTLLTARTIEIVALAGFMRVLTPYFVRAWAGRLVNIHPSLLPKFPGINTHARALEAGDIEHGCTVHLVVEEVDSGEVLGQARMSIEPSDTAETLATRVLGLEHDLYPRCLAALASRMP</sequence>
<dbReference type="PANTHER" id="PTHR43369">
    <property type="entry name" value="PHOSPHORIBOSYLGLYCINAMIDE FORMYLTRANSFERASE"/>
    <property type="match status" value="1"/>
</dbReference>
<dbReference type="InterPro" id="IPR002376">
    <property type="entry name" value="Formyl_transf_N"/>
</dbReference>
<evidence type="ECO:0000256" key="1">
    <source>
        <dbReference type="ARBA" id="ARBA00005054"/>
    </source>
</evidence>
<dbReference type="PANTHER" id="PTHR43369:SF2">
    <property type="entry name" value="PHOSPHORIBOSYLGLYCINAMIDE FORMYLTRANSFERASE"/>
    <property type="match status" value="1"/>
</dbReference>
<evidence type="ECO:0000256" key="5">
    <source>
        <dbReference type="ARBA" id="ARBA00047664"/>
    </source>
</evidence>
<feature type="active site" description="Proton donor" evidence="6">
    <location>
        <position position="109"/>
    </location>
</feature>
<comment type="caution">
    <text evidence="6">Lacks conserved residue(s) required for the propagation of feature annotation.</text>
</comment>
<dbReference type="HAMAP" id="MF_01930">
    <property type="entry name" value="PurN"/>
    <property type="match status" value="1"/>
</dbReference>
<feature type="binding site" evidence="6">
    <location>
        <begin position="14"/>
        <end position="16"/>
    </location>
    <ligand>
        <name>N(1)-(5-phospho-beta-D-ribosyl)glycinamide</name>
        <dbReference type="ChEBI" id="CHEBI:143788"/>
    </ligand>
</feature>
<dbReference type="InterPro" id="IPR001555">
    <property type="entry name" value="GART_AS"/>
</dbReference>
<protein>
    <recommendedName>
        <fullName evidence="6">Phosphoribosylglycinamide formyltransferase</fullName>
        <ecNumber evidence="6">2.1.2.2</ecNumber>
    </recommendedName>
    <alternativeName>
        <fullName evidence="6">5'-phosphoribosylglycinamide transformylase</fullName>
    </alternativeName>
    <alternativeName>
        <fullName evidence="6">GAR transformylase</fullName>
        <shortName evidence="6">GART</shortName>
    </alternativeName>
</protein>
<dbReference type="EC" id="2.1.2.2" evidence="6"/>
<dbReference type="RefSeq" id="WP_158766307.1">
    <property type="nucleotide sequence ID" value="NZ_CP047045.1"/>
</dbReference>
<accession>A0A6I6MJJ2</accession>
<dbReference type="Gene3D" id="3.40.50.170">
    <property type="entry name" value="Formyl transferase, N-terminal domain"/>
    <property type="match status" value="1"/>
</dbReference>
<proteinExistence type="inferred from homology"/>
<dbReference type="KEGG" id="tsv:DSM104635_02294"/>
<dbReference type="NCBIfam" id="TIGR00639">
    <property type="entry name" value="PurN"/>
    <property type="match status" value="1"/>
</dbReference>
<keyword evidence="2 6" id="KW-0808">Transferase</keyword>
<evidence type="ECO:0000256" key="6">
    <source>
        <dbReference type="HAMAP-Rule" id="MF_01930"/>
    </source>
</evidence>
<keyword evidence="3 6" id="KW-0658">Purine biosynthesis</keyword>
<comment type="function">
    <text evidence="6">Catalyzes the transfer of a formyl group from 10-formyltetrahydrofolate to 5-phospho-ribosyl-glycinamide (GAR), producing 5-phospho-ribosyl-N-formylglycinamide (FGAR) and tetrahydrofolate.</text>
</comment>
<evidence type="ECO:0000313" key="8">
    <source>
        <dbReference type="EMBL" id="QGZ95445.1"/>
    </source>
</evidence>
<evidence type="ECO:0000256" key="2">
    <source>
        <dbReference type="ARBA" id="ARBA00022679"/>
    </source>
</evidence>
<evidence type="ECO:0000256" key="3">
    <source>
        <dbReference type="ARBA" id="ARBA00022755"/>
    </source>
</evidence>
<organism evidence="8 9">
    <name type="scientific">Terricaulis silvestris</name>
    <dbReference type="NCBI Taxonomy" id="2686094"/>
    <lineage>
        <taxon>Bacteria</taxon>
        <taxon>Pseudomonadati</taxon>
        <taxon>Pseudomonadota</taxon>
        <taxon>Alphaproteobacteria</taxon>
        <taxon>Caulobacterales</taxon>
        <taxon>Caulobacteraceae</taxon>
        <taxon>Terricaulis</taxon>
    </lineage>
</organism>
<gene>
    <name evidence="6 8" type="primary">purN</name>
    <name evidence="8" type="ORF">DSM104635_02294</name>
</gene>
<dbReference type="Pfam" id="PF00551">
    <property type="entry name" value="Formyl_trans_N"/>
    <property type="match status" value="1"/>
</dbReference>
<dbReference type="EMBL" id="CP047045">
    <property type="protein sequence ID" value="QGZ95445.1"/>
    <property type="molecule type" value="Genomic_DNA"/>
</dbReference>
<keyword evidence="9" id="KW-1185">Reference proteome</keyword>
<dbReference type="InterPro" id="IPR004607">
    <property type="entry name" value="GART"/>
</dbReference>